<dbReference type="OrthoDB" id="550575at2759"/>
<dbReference type="SUPFAM" id="SSF81383">
    <property type="entry name" value="F-box domain"/>
    <property type="match status" value="1"/>
</dbReference>
<accession>A7TQH6</accession>
<dbReference type="InParanoid" id="A7TQH6"/>
<dbReference type="OMA" id="CHLEDIM"/>
<dbReference type="HOGENOM" id="CLU_477498_0_0_1"/>
<dbReference type="PROSITE" id="PS50181">
    <property type="entry name" value="FBOX"/>
    <property type="match status" value="1"/>
</dbReference>
<reference evidence="2 3" key="1">
    <citation type="journal article" date="2007" name="Proc. Natl. Acad. Sci. U.S.A.">
        <title>Independent sorting-out of thousands of duplicated gene pairs in two yeast species descended from a whole-genome duplication.</title>
        <authorList>
            <person name="Scannell D.R."/>
            <person name="Frank A.C."/>
            <person name="Conant G.C."/>
            <person name="Byrne K.P."/>
            <person name="Woolfit M."/>
            <person name="Wolfe K.H."/>
        </authorList>
    </citation>
    <scope>NUCLEOTIDE SEQUENCE [LARGE SCALE GENOMIC DNA]</scope>
    <source>
        <strain evidence="3">ATCC 22028 / DSM 70294 / BCRC 21397 / CBS 2163 / NBRC 10782 / NRRL Y-8283 / UCD 57-17</strain>
    </source>
</reference>
<feature type="domain" description="F-box" evidence="1">
    <location>
        <begin position="1"/>
        <end position="46"/>
    </location>
</feature>
<sequence length="577" mass="68152">MCIEKFPLDIWLGVSKYLTCNDLLNIRLCSRSLNRSLTSSILWREICYDYWLNHEELCCENGFYGVVKYNWFETYCNRILIEKKLVEILTNFVDQLDFLFGKLSDFRNEYDTLRLMSSLYHLTELDPTKCDNKISFEIISLAERVLHSMRLNILFEDILNPKKNENSTCDVENVLLLFSYLDPSFDTLLKYRVKAFNDLKSHIQEIYTSIEIFSNISTRSKLFVISNYFNNKFFERDFNYNGYAIEDSSLVRVYSGETKGLSIHKLSIIQKALKIYNVDSVMCGFFLTVRNESRKHLCYVFIKDDKQAIVIEKPQMKKIIKKHFDSQTRQLNFSIYTKEIFKPLSVNKLQEDLKNEVLSKCNHTIWWKSRRTPRVKVMNDNYSISKNTIDKRIIHLYFEISKIKSYGSEQDIRKIVYYLQSPEIELLGRLNFEFPFFETAVEILKELKRNRNPNVVDSFQYSLTLPFATVGRGIEVGTFYISDITKDIYCLLAIGNQKDDTSYHKCLIDNLGNIRTVRDDDDTLSVYQELNNGIIPFLQRCSMSKLGLYFDKIDWSNNKLIPNKTYKAWYLLYSDTI</sequence>
<dbReference type="KEGG" id="vpo:Kpol_472p8"/>
<gene>
    <name evidence="2" type="ORF">Kpol_472p8</name>
</gene>
<evidence type="ECO:0000313" key="2">
    <source>
        <dbReference type="EMBL" id="EDO15477.1"/>
    </source>
</evidence>
<dbReference type="Pfam" id="PF00646">
    <property type="entry name" value="F-box"/>
    <property type="match status" value="1"/>
</dbReference>
<dbReference type="eggNOG" id="ENOG502QU21">
    <property type="taxonomic scope" value="Eukaryota"/>
</dbReference>
<proteinExistence type="predicted"/>
<dbReference type="EMBL" id="DS480458">
    <property type="protein sequence ID" value="EDO15477.1"/>
    <property type="molecule type" value="Genomic_DNA"/>
</dbReference>
<evidence type="ECO:0000313" key="3">
    <source>
        <dbReference type="Proteomes" id="UP000000267"/>
    </source>
</evidence>
<keyword evidence="3" id="KW-1185">Reference proteome</keyword>
<dbReference type="InterPro" id="IPR001810">
    <property type="entry name" value="F-box_dom"/>
</dbReference>
<organism evidence="3">
    <name type="scientific">Vanderwaltozyma polyspora (strain ATCC 22028 / DSM 70294 / BCRC 21397 / CBS 2163 / NBRC 10782 / NRRL Y-8283 / UCD 57-17)</name>
    <name type="common">Kluyveromyces polysporus</name>
    <dbReference type="NCBI Taxonomy" id="436907"/>
    <lineage>
        <taxon>Eukaryota</taxon>
        <taxon>Fungi</taxon>
        <taxon>Dikarya</taxon>
        <taxon>Ascomycota</taxon>
        <taxon>Saccharomycotina</taxon>
        <taxon>Saccharomycetes</taxon>
        <taxon>Saccharomycetales</taxon>
        <taxon>Saccharomycetaceae</taxon>
        <taxon>Vanderwaltozyma</taxon>
    </lineage>
</organism>
<protein>
    <recommendedName>
        <fullName evidence="1">F-box domain-containing protein</fullName>
    </recommendedName>
</protein>
<dbReference type="Gene3D" id="1.20.1280.50">
    <property type="match status" value="1"/>
</dbReference>
<dbReference type="InterPro" id="IPR036047">
    <property type="entry name" value="F-box-like_dom_sf"/>
</dbReference>
<dbReference type="AlphaFoldDB" id="A7TQH6"/>
<dbReference type="PhylomeDB" id="A7TQH6"/>
<name>A7TQH6_VANPO</name>
<dbReference type="GeneID" id="5543568"/>
<dbReference type="STRING" id="436907.A7TQH6"/>
<evidence type="ECO:0000259" key="1">
    <source>
        <dbReference type="PROSITE" id="PS50181"/>
    </source>
</evidence>
<dbReference type="FunCoup" id="A7TQH6">
    <property type="interactions" value="89"/>
</dbReference>
<dbReference type="Proteomes" id="UP000000267">
    <property type="component" value="Unassembled WGS sequence"/>
</dbReference>
<dbReference type="RefSeq" id="XP_001643335.1">
    <property type="nucleotide sequence ID" value="XM_001643285.1"/>
</dbReference>
<dbReference type="SMART" id="SM00256">
    <property type="entry name" value="FBOX"/>
    <property type="match status" value="1"/>
</dbReference>